<gene>
    <name evidence="2" type="primary">LOC117652051</name>
</gene>
<dbReference type="PANTHER" id="PTHR31025:SF22">
    <property type="entry name" value="IP13529P"/>
    <property type="match status" value="1"/>
</dbReference>
<dbReference type="OrthoDB" id="8806090at2759"/>
<dbReference type="RefSeq" id="XP_034252576.1">
    <property type="nucleotide sequence ID" value="XM_034396685.1"/>
</dbReference>
<accession>A0A6P9A8G0</accession>
<dbReference type="InParanoid" id="A0A6P9A8G0"/>
<dbReference type="GeneID" id="117652051"/>
<evidence type="ECO:0000313" key="2">
    <source>
        <dbReference type="RefSeq" id="XP_034252576.1"/>
    </source>
</evidence>
<dbReference type="AlphaFoldDB" id="A0A6P9A8G0"/>
<dbReference type="Proteomes" id="UP000515158">
    <property type="component" value="Unplaced"/>
</dbReference>
<proteinExistence type="predicted"/>
<keyword evidence="1" id="KW-1185">Reference proteome</keyword>
<dbReference type="KEGG" id="tpal:117652051"/>
<sequence length="349" mass="40320">MSDGEMIDNGYNTFLHTFAHMMEHKGRSVPNVERVHPNAAIATGAVVVQEQMFNPHLDEEEISDQKDMKDRLSEIFHTCRETEWPTLEIDKLMHQSYGLQRQDIVQGTRIIEEEETEDADLPENNQQCIQRLRDEWPFLFQTKWQSAHYLQLTAAPIDLAIAQYAEEHLTLIMDYLLTNNTDTAIKCLILKKQWEAANSNPKTRFMLAVTMIATYFQEDIKSFFLKAERTTPPTEVHRLEGISGAPTVVALNQNIFLATKFFVCIDQQLVLEAYTSEDAIKSVIQAAFIFSTHYPNSLKHTFEFLERIVCKLTSSRLSEPMLVMTPIVLRLINGIRKFQEKYRILSESI</sequence>
<evidence type="ECO:0000313" key="1">
    <source>
        <dbReference type="Proteomes" id="UP000515158"/>
    </source>
</evidence>
<protein>
    <submittedName>
        <fullName evidence="2">Uncharacterized protein LOC117652051</fullName>
    </submittedName>
</protein>
<organism evidence="2">
    <name type="scientific">Thrips palmi</name>
    <name type="common">Melon thrips</name>
    <dbReference type="NCBI Taxonomy" id="161013"/>
    <lineage>
        <taxon>Eukaryota</taxon>
        <taxon>Metazoa</taxon>
        <taxon>Ecdysozoa</taxon>
        <taxon>Arthropoda</taxon>
        <taxon>Hexapoda</taxon>
        <taxon>Insecta</taxon>
        <taxon>Pterygota</taxon>
        <taxon>Neoptera</taxon>
        <taxon>Paraneoptera</taxon>
        <taxon>Thysanoptera</taxon>
        <taxon>Terebrantia</taxon>
        <taxon>Thripoidea</taxon>
        <taxon>Thripidae</taxon>
        <taxon>Thrips</taxon>
    </lineage>
</organism>
<dbReference type="PANTHER" id="PTHR31025">
    <property type="entry name" value="SI:CH211-196P9.1-RELATED"/>
    <property type="match status" value="1"/>
</dbReference>
<reference evidence="2" key="1">
    <citation type="submission" date="2025-08" db="UniProtKB">
        <authorList>
            <consortium name="RefSeq"/>
        </authorList>
    </citation>
    <scope>IDENTIFICATION</scope>
    <source>
        <tissue evidence="2">Total insect</tissue>
    </source>
</reference>
<name>A0A6P9A8G0_THRPL</name>